<reference evidence="2 3" key="1">
    <citation type="journal article" date="2023" name="Mol. Biol. Evol.">
        <title>Genomics of Secondarily Temperate Adaptation in the Only Non-Antarctic Icefish.</title>
        <authorList>
            <person name="Rivera-Colon A.G."/>
            <person name="Rayamajhi N."/>
            <person name="Minhas B.F."/>
            <person name="Madrigal G."/>
            <person name="Bilyk K.T."/>
            <person name="Yoon V."/>
            <person name="Hune M."/>
            <person name="Gregory S."/>
            <person name="Cheng C.H.C."/>
            <person name="Catchen J.M."/>
        </authorList>
    </citation>
    <scope>NUCLEOTIDE SEQUENCE [LARGE SCALE GENOMIC DNA]</scope>
    <source>
        <strain evidence="2">JC2023a</strain>
    </source>
</reference>
<name>A0AAN8CUV1_9TELE</name>
<gene>
    <name evidence="2" type="ORF">CesoFtcFv8_004275</name>
</gene>
<dbReference type="AlphaFoldDB" id="A0AAN8CUV1"/>
<evidence type="ECO:0000313" key="2">
    <source>
        <dbReference type="EMBL" id="KAK5910442.1"/>
    </source>
</evidence>
<evidence type="ECO:0000313" key="3">
    <source>
        <dbReference type="Proteomes" id="UP001335648"/>
    </source>
</evidence>
<keyword evidence="3" id="KW-1185">Reference proteome</keyword>
<organism evidence="2 3">
    <name type="scientific">Champsocephalus esox</name>
    <name type="common">pike icefish</name>
    <dbReference type="NCBI Taxonomy" id="159716"/>
    <lineage>
        <taxon>Eukaryota</taxon>
        <taxon>Metazoa</taxon>
        <taxon>Chordata</taxon>
        <taxon>Craniata</taxon>
        <taxon>Vertebrata</taxon>
        <taxon>Euteleostomi</taxon>
        <taxon>Actinopterygii</taxon>
        <taxon>Neopterygii</taxon>
        <taxon>Teleostei</taxon>
        <taxon>Neoteleostei</taxon>
        <taxon>Acanthomorphata</taxon>
        <taxon>Eupercaria</taxon>
        <taxon>Perciformes</taxon>
        <taxon>Notothenioidei</taxon>
        <taxon>Channichthyidae</taxon>
        <taxon>Champsocephalus</taxon>
    </lineage>
</organism>
<comment type="caution">
    <text evidence="2">The sequence shown here is derived from an EMBL/GenBank/DDBJ whole genome shotgun (WGS) entry which is preliminary data.</text>
</comment>
<evidence type="ECO:0000256" key="1">
    <source>
        <dbReference type="SAM" id="MobiDB-lite"/>
    </source>
</evidence>
<proteinExistence type="predicted"/>
<sequence length="84" mass="9469">MISVVCSVGGETESRCGAGETLISFNAVEQRETRTRMNRLRPVGQQEHRPSSPSEAYGVSQYHRKNASMFRWERLAEGSLRLVV</sequence>
<accession>A0AAN8CUV1</accession>
<feature type="region of interest" description="Disordered" evidence="1">
    <location>
        <begin position="33"/>
        <end position="60"/>
    </location>
</feature>
<dbReference type="Proteomes" id="UP001335648">
    <property type="component" value="Unassembled WGS sequence"/>
</dbReference>
<protein>
    <submittedName>
        <fullName evidence="2">Uncharacterized protein</fullName>
    </submittedName>
</protein>
<dbReference type="EMBL" id="JAULUE010002048">
    <property type="protein sequence ID" value="KAK5910442.1"/>
    <property type="molecule type" value="Genomic_DNA"/>
</dbReference>